<organism evidence="1 2">
    <name type="scientific">Roseimaritima ulvae</name>
    <dbReference type="NCBI Taxonomy" id="980254"/>
    <lineage>
        <taxon>Bacteria</taxon>
        <taxon>Pseudomonadati</taxon>
        <taxon>Planctomycetota</taxon>
        <taxon>Planctomycetia</taxon>
        <taxon>Pirellulales</taxon>
        <taxon>Pirellulaceae</taxon>
        <taxon>Roseimaritima</taxon>
    </lineage>
</organism>
<sequence>MSTQGRFLSVSQDQRVKNTVESFEAAERRIAGQQPDDVLRAATKLLVKPVESIPAFDEVTLSTALADVWAIDLSLNVSEQLEYSLAERKVNATNLQVTLANPWDSPIPTELTMAHRLSTGMFIVAKPTAGSVSIYKVHPSGIAARSDETVSSALCTLQTLTDGTLADASPAVTRLLHNISPNKIEGTNPNEAGGAMYCLGWPIAGGLYVASPMPWTTESATVQIDTKWDGDGLSMRRKSSTHLPVSDVDAWEVIASLYDCEAEA</sequence>
<dbReference type="Proteomes" id="UP000325286">
    <property type="component" value="Chromosome"/>
</dbReference>
<protein>
    <submittedName>
        <fullName evidence="1">Uncharacterized protein</fullName>
    </submittedName>
</protein>
<dbReference type="KEGG" id="rul:UC8_24320"/>
<proteinExistence type="predicted"/>
<evidence type="ECO:0000313" key="2">
    <source>
        <dbReference type="Proteomes" id="UP000325286"/>
    </source>
</evidence>
<name>A0A5B9QRU8_9BACT</name>
<gene>
    <name evidence="1" type="ORF">UC8_24320</name>
</gene>
<dbReference type="AlphaFoldDB" id="A0A5B9QRU8"/>
<reference evidence="1 2" key="1">
    <citation type="submission" date="2019-08" db="EMBL/GenBank/DDBJ databases">
        <title>Deep-cultivation of Planctomycetes and their phenomic and genomic characterization uncovers novel biology.</title>
        <authorList>
            <person name="Wiegand S."/>
            <person name="Jogler M."/>
            <person name="Boedeker C."/>
            <person name="Pinto D."/>
            <person name="Vollmers J."/>
            <person name="Rivas-Marin E."/>
            <person name="Kohn T."/>
            <person name="Peeters S.H."/>
            <person name="Heuer A."/>
            <person name="Rast P."/>
            <person name="Oberbeckmann S."/>
            <person name="Bunk B."/>
            <person name="Jeske O."/>
            <person name="Meyerdierks A."/>
            <person name="Storesund J.E."/>
            <person name="Kallscheuer N."/>
            <person name="Luecker S."/>
            <person name="Lage O.M."/>
            <person name="Pohl T."/>
            <person name="Merkel B.J."/>
            <person name="Hornburger P."/>
            <person name="Mueller R.-W."/>
            <person name="Bruemmer F."/>
            <person name="Labrenz M."/>
            <person name="Spormann A.M."/>
            <person name="Op den Camp H."/>
            <person name="Overmann J."/>
            <person name="Amann R."/>
            <person name="Jetten M.S.M."/>
            <person name="Mascher T."/>
            <person name="Medema M.H."/>
            <person name="Devos D.P."/>
            <person name="Kaster A.-K."/>
            <person name="Ovreas L."/>
            <person name="Rohde M."/>
            <person name="Galperin M.Y."/>
            <person name="Jogler C."/>
        </authorList>
    </citation>
    <scope>NUCLEOTIDE SEQUENCE [LARGE SCALE GENOMIC DNA]</scope>
    <source>
        <strain evidence="1 2">UC8</strain>
    </source>
</reference>
<evidence type="ECO:0000313" key="1">
    <source>
        <dbReference type="EMBL" id="QEG40420.1"/>
    </source>
</evidence>
<dbReference type="EMBL" id="CP042914">
    <property type="protein sequence ID" value="QEG40420.1"/>
    <property type="molecule type" value="Genomic_DNA"/>
</dbReference>
<accession>A0A5B9QRU8</accession>
<keyword evidence="2" id="KW-1185">Reference proteome</keyword>
<dbReference type="RefSeq" id="WP_068130909.1">
    <property type="nucleotide sequence ID" value="NZ_CP042914.1"/>
</dbReference>